<dbReference type="EMBL" id="VRYY01000809">
    <property type="protein sequence ID" value="MBG3879025.1"/>
    <property type="molecule type" value="Genomic_DNA"/>
</dbReference>
<sequence>MLFEYDPIKSDANKAKHGIDFEAAKALWDDPYLIEIPSKVSGPEPRRLAIGNLAGQCWAVVITDRGQAVRIISVRRARKEEVALYVQANFH</sequence>
<proteinExistence type="predicted"/>
<protein>
    <submittedName>
        <fullName evidence="1">BrnT family toxin</fullName>
    </submittedName>
</protein>
<evidence type="ECO:0000313" key="2">
    <source>
        <dbReference type="Proteomes" id="UP001194469"/>
    </source>
</evidence>
<reference evidence="1 2" key="1">
    <citation type="submission" date="2019-08" db="EMBL/GenBank/DDBJ databases">
        <authorList>
            <person name="Luo N."/>
        </authorList>
    </citation>
    <scope>NUCLEOTIDE SEQUENCE [LARGE SCALE GENOMIC DNA]</scope>
    <source>
        <strain evidence="1 2">NCIMB 9442</strain>
    </source>
</reference>
<dbReference type="Proteomes" id="UP001194469">
    <property type="component" value="Unassembled WGS sequence"/>
</dbReference>
<dbReference type="Gene3D" id="3.10.450.530">
    <property type="entry name" value="Ribonuclease toxin, BrnT, of type II toxin-antitoxin system"/>
    <property type="match status" value="1"/>
</dbReference>
<accession>A0ABS0J974</accession>
<keyword evidence="2" id="KW-1185">Reference proteome</keyword>
<dbReference type="InterPro" id="IPR007460">
    <property type="entry name" value="BrnT_toxin"/>
</dbReference>
<name>A0ABS0J974_9BACT</name>
<dbReference type="InterPro" id="IPR038573">
    <property type="entry name" value="BrnT_sf"/>
</dbReference>
<evidence type="ECO:0000313" key="1">
    <source>
        <dbReference type="EMBL" id="MBG3879025.1"/>
    </source>
</evidence>
<comment type="caution">
    <text evidence="1">The sequence shown here is derived from an EMBL/GenBank/DDBJ whole genome shotgun (WGS) entry which is preliminary data.</text>
</comment>
<dbReference type="RefSeq" id="WP_196610795.1">
    <property type="nucleotide sequence ID" value="NZ_VRYY01000809.1"/>
</dbReference>
<dbReference type="Pfam" id="PF04365">
    <property type="entry name" value="BrnT_toxin"/>
    <property type="match status" value="1"/>
</dbReference>
<organism evidence="1 2">
    <name type="scientific">Nitratidesulfovibrio oxamicus</name>
    <dbReference type="NCBI Taxonomy" id="32016"/>
    <lineage>
        <taxon>Bacteria</taxon>
        <taxon>Pseudomonadati</taxon>
        <taxon>Thermodesulfobacteriota</taxon>
        <taxon>Desulfovibrionia</taxon>
        <taxon>Desulfovibrionales</taxon>
        <taxon>Desulfovibrionaceae</taxon>
        <taxon>Nitratidesulfovibrio</taxon>
    </lineage>
</organism>
<gene>
    <name evidence="1" type="ORF">FVW20_19010</name>
</gene>